<keyword evidence="2" id="KW-0812">Transmembrane</keyword>
<comment type="caution">
    <text evidence="5">The sequence shown here is derived from an EMBL/GenBank/DDBJ whole genome shotgun (WGS) entry which is preliminary data.</text>
</comment>
<proteinExistence type="predicted"/>
<feature type="region of interest" description="Disordered" evidence="1">
    <location>
        <begin position="2247"/>
        <end position="2267"/>
    </location>
</feature>
<feature type="domain" description="DUF5979" evidence="4">
    <location>
        <begin position="2047"/>
        <end position="2148"/>
    </location>
</feature>
<evidence type="ECO:0000313" key="6">
    <source>
        <dbReference type="Proteomes" id="UP001500622"/>
    </source>
</evidence>
<feature type="compositionally biased region" description="Acidic residues" evidence="1">
    <location>
        <begin position="2252"/>
        <end position="2264"/>
    </location>
</feature>
<organism evidence="5 6">
    <name type="scientific">Georgenia halophila</name>
    <dbReference type="NCBI Taxonomy" id="620889"/>
    <lineage>
        <taxon>Bacteria</taxon>
        <taxon>Bacillati</taxon>
        <taxon>Actinomycetota</taxon>
        <taxon>Actinomycetes</taxon>
        <taxon>Micrococcales</taxon>
        <taxon>Bogoriellaceae</taxon>
        <taxon>Georgenia</taxon>
    </lineage>
</organism>
<keyword evidence="3" id="KW-0732">Signal</keyword>
<dbReference type="Pfam" id="PF19407">
    <property type="entry name" value="DUF5979"/>
    <property type="match status" value="5"/>
</dbReference>
<feature type="domain" description="DUF5979" evidence="4">
    <location>
        <begin position="1823"/>
        <end position="1929"/>
    </location>
</feature>
<keyword evidence="2" id="KW-1133">Transmembrane helix</keyword>
<evidence type="ECO:0000256" key="3">
    <source>
        <dbReference type="SAM" id="SignalP"/>
    </source>
</evidence>
<feature type="region of interest" description="Disordered" evidence="1">
    <location>
        <begin position="2387"/>
        <end position="2431"/>
    </location>
</feature>
<feature type="domain" description="DUF5979" evidence="4">
    <location>
        <begin position="2153"/>
        <end position="2279"/>
    </location>
</feature>
<protein>
    <recommendedName>
        <fullName evidence="4">DUF5979 domain-containing protein</fullName>
    </recommendedName>
</protein>
<evidence type="ECO:0000256" key="2">
    <source>
        <dbReference type="SAM" id="Phobius"/>
    </source>
</evidence>
<feature type="chain" id="PRO_5045676663" description="DUF5979 domain-containing protein" evidence="3">
    <location>
        <begin position="39"/>
        <end position="2466"/>
    </location>
</feature>
<evidence type="ECO:0000256" key="1">
    <source>
        <dbReference type="SAM" id="MobiDB-lite"/>
    </source>
</evidence>
<dbReference type="Gene3D" id="2.60.40.1140">
    <property type="entry name" value="Collagen-binding surface protein Cna, B-type domain"/>
    <property type="match status" value="2"/>
</dbReference>
<dbReference type="RefSeq" id="WP_345217187.1">
    <property type="nucleotide sequence ID" value="NZ_BAABGN010000012.1"/>
</dbReference>
<evidence type="ECO:0000313" key="5">
    <source>
        <dbReference type="EMBL" id="GAA4429190.1"/>
    </source>
</evidence>
<dbReference type="EMBL" id="BAABGN010000012">
    <property type="protein sequence ID" value="GAA4429190.1"/>
    <property type="molecule type" value="Genomic_DNA"/>
</dbReference>
<name>A0ABP8LJ83_9MICO</name>
<feature type="domain" description="DUF5979" evidence="4">
    <location>
        <begin position="2283"/>
        <end position="2402"/>
    </location>
</feature>
<sequence length="2466" mass="251535">MHLRVLPVRARLRAFIATLLTIVLAGAAALSGAVSASAAPGDPEYLTVTKSVSASTISVDEPFTYTITVNCSEASCLDANLHDAFPAELAGYAVQNVTMQPSESSVPRDVTWTVGGQPSDAAPDVLTADTVLDVDFTGAVTSPAGTGLQNGSTFTVLVTLQAPDDAPPGEHTAVNVAETTATNSAPDTAEATVTLVVPSILDVEVSKVWSPTPQTFAPGTPSSVTLGATNASNGPVETLVLQEPAAAPDGATDLDPSNPFTITDLSGLSGATMPAGATAVQVDVYVQQSDGSWAWATGPPAATPTLPDGVAPGDVAGVRLTYTGEAIAEGTGAGISLDLVQRATHRGTDADLSTEAHAVTNVVAGSAAVEHIDEPATDTATATYTVNPVAMSVAVEKSIDPARIAAGDRADASLTATNTSDGGMDSLRIADLDYFTEDVTFGGFTAAPTWPAGATSAVVLYHPLDGGEPVEVPFADEETPAAPTAPISGFELVFTAPDGGIEPAATTAAPFTIVTSENAVAVGESMQTTNTAAATVTAPNGRTAEDTAEAPLEVVAPAVDVELAKTIRPSSAVAPGETVVTQLAANLTTTSDYVTADRIVVEDAWTGDGGFWDAFDLTSVAPTQVPSGAALTVEARLPDGTWTTLQVFDAQPGPFLASLSAAEIDDALPAGVARTDLTGIRFTFDAEDAAGFPSDTTVTPYVVSTARGDLRSGGDIPQTETTYQNVATTTGTGTTPLGTDLVDEADDTGEAVVDPGAGIGEVGIDKRWNQPTVVAQSDQQRTTTLSWSVAPGYGGVVLSDPAAPAAPQDTVFEAFDLVRVNPIGASDTPFNNGWYLKYDKITGVELFRDGAWQPVAPPAGGWQSADGSFVGYLLTAEERAQSTGVRVTLAENVRAREAAATTGEAYDPYAPAPGTGVATSSSARTLDLTWQIRDTMRPSGDWVTDVATYNTADAGTVDNTAGILAIPVGGGTPVTDEGSDEIVITNAPPGVTVAKAVDPTTDLYVPMAGTDASRYPTATFTLTAQNDSVSKASYVRVTDPPACTDAADIELCQSAGTAAGATADPFTADIDWLTAAGLGNPFDRFDLTGIRIGASIADQVDLAATTVWLLRYADGGYTTEQTTAAAAVAMDAAQLADVVGISVTFQDADPAVDGGSITADNRLTVELDTVLRTTIRSTGEPQTVAANDRVSVPNRVFAQSYDPILNDGAVNGAQASATPRLTGGDVNVAPTKSVAPDALTEPTRDTPVTVTLGANQGSDPRSTLPPAEVHLTDDVSTSPDFWNTFDLTGLGALDAPAGADRVEVSVYGPFGPDGELTWVESAKTPVGEATIPVTAEEYDNVQGIAFTFSRADGGFFSDVFPAPSWSTTAAFTVQLRETYRDSGAEVALNGEVENTVTVVSDRLNGESSEAKATSAVIDLSLGTFALEVNKLANNGNHTASPGQSVPWDLTFRNAGTGYLTITELRDSLPAHLEYLGEDPVHTGDDDGLLGTDVAVAQDGRDLVFTWPEGERRMAPGETFTVRIMLELQPGLATGEHATNTMTVRTAEELAGCGNIEGGGSTTDAWTLDPSTCGTTDYVTPSVGPNLFTVKGVRGALAGATNPNNPAQVCAPSLTATGGEYYRTPCAANSVIGGTDDWVLRSLNAGTVPVEEMVLFDQLPVTGDQMLLSGSARGSVFRPQLLDGLDVTAPEGTTVVVEVTTRAGVCVGTWSGLTTNEPCAQNGEVWVPLEDDTDLSVVTGLRVSLDFGSTQAGALTPGQFVDVTYSTENVPASDANPSGAPSAVPATDSYAWNQFGVKYRNAGADEFNKIAPSAVGVHLLFGSIEVHKEITGPAAGYAPAEFLADVTCTVEGVELSMGDDAVVELTDDNGYSHRIGGIPLGAECVVDEQGEQGSFGESTRSGPVTLSVAAEDNADEEVPAAQVATITNDYAFSGLNVTKQVQTEATAGELGPFDFTLTCETALGEPVTFGDADTLEFTLADGETFTAPADTVPVGATCVVTEVDASAADEIVVVGTNVTDNGDGSATVEVGATPGEVTVTNGYDAGILTVTKVADGAGADLYGAGPFTFTAECTYGEQVLLGETFSLGAGETRTFGTYPASTECAVTETATGGANATVLEPTDGTVTILGPEDQDETVGSAEVIATNTFLLGDLVIDKVVDGPGAALYGSGPFTAQVVCTWDRDGEAVEVALPGDGLVTLNAANGYTAVLSDLLVGTDCTVAEVGTGGATSTAISPADGVVTIVEASATDGPGEGEEPGDGEQPGDGDAVATVVLTNTFEVTSLEVTKVVEGDLDAEGAQGPFMVELQCTWDAGGEQREVSIPGGATRELRAPEALTATFDDLPLGADCTAQETATGGADSTAISVETAGSDPMRTDGTTAEVTLAASADGPPSAVTVTNTFDAPPAGGGSDGGGSDGGSDGGGSDDPNGWLPDTGAQVAWLAGVAALLVLAGMMLVVARRRTDATE</sequence>
<gene>
    <name evidence="5" type="ORF">GCM10023169_31180</name>
</gene>
<keyword evidence="6" id="KW-1185">Reference proteome</keyword>
<dbReference type="InterPro" id="IPR046022">
    <property type="entry name" value="DUF5979"/>
</dbReference>
<accession>A0ABP8LJ83</accession>
<keyword evidence="2" id="KW-0472">Membrane</keyword>
<evidence type="ECO:0000259" key="4">
    <source>
        <dbReference type="Pfam" id="PF19407"/>
    </source>
</evidence>
<feature type="signal peptide" evidence="3">
    <location>
        <begin position="1"/>
        <end position="38"/>
    </location>
</feature>
<reference evidence="6" key="1">
    <citation type="journal article" date="2019" name="Int. J. Syst. Evol. Microbiol.">
        <title>The Global Catalogue of Microorganisms (GCM) 10K type strain sequencing project: providing services to taxonomists for standard genome sequencing and annotation.</title>
        <authorList>
            <consortium name="The Broad Institute Genomics Platform"/>
            <consortium name="The Broad Institute Genome Sequencing Center for Infectious Disease"/>
            <person name="Wu L."/>
            <person name="Ma J."/>
        </authorList>
    </citation>
    <scope>NUCLEOTIDE SEQUENCE [LARGE SCALE GENOMIC DNA]</scope>
    <source>
        <strain evidence="6">JCM 17810</strain>
    </source>
</reference>
<feature type="compositionally biased region" description="Polar residues" evidence="1">
    <location>
        <begin position="1246"/>
        <end position="1261"/>
    </location>
</feature>
<feature type="compositionally biased region" description="Gly residues" evidence="1">
    <location>
        <begin position="2406"/>
        <end position="2424"/>
    </location>
</feature>
<feature type="domain" description="DUF5979" evidence="4">
    <location>
        <begin position="1935"/>
        <end position="2043"/>
    </location>
</feature>
<feature type="region of interest" description="Disordered" evidence="1">
    <location>
        <begin position="1237"/>
        <end position="1265"/>
    </location>
</feature>
<feature type="transmembrane region" description="Helical" evidence="2">
    <location>
        <begin position="2438"/>
        <end position="2458"/>
    </location>
</feature>
<dbReference type="Proteomes" id="UP001500622">
    <property type="component" value="Unassembled WGS sequence"/>
</dbReference>